<evidence type="ECO:0000256" key="5">
    <source>
        <dbReference type="SAM" id="SignalP"/>
    </source>
</evidence>
<keyword evidence="5" id="KW-0732">Signal</keyword>
<dbReference type="InterPro" id="IPR016035">
    <property type="entry name" value="Acyl_Trfase/lysoPLipase"/>
</dbReference>
<reference evidence="7" key="1">
    <citation type="submission" date="2022-09" db="EMBL/GenBank/DDBJ databases">
        <title>Shewanella sp. KJ10-1 sp.nov, isolated from marine algae.</title>
        <authorList>
            <person name="Butt M."/>
            <person name="Lee J.K."/>
            <person name="Kim J.M."/>
            <person name="Choi D.G."/>
        </authorList>
    </citation>
    <scope>NUCLEOTIDE SEQUENCE</scope>
    <source>
        <strain evidence="7">KJ10-1</strain>
    </source>
</reference>
<organism evidence="7 8">
    <name type="scientific">Shewanella phaeophyticola</name>
    <dbReference type="NCBI Taxonomy" id="2978345"/>
    <lineage>
        <taxon>Bacteria</taxon>
        <taxon>Pseudomonadati</taxon>
        <taxon>Pseudomonadota</taxon>
        <taxon>Gammaproteobacteria</taxon>
        <taxon>Alteromonadales</taxon>
        <taxon>Shewanellaceae</taxon>
        <taxon>Shewanella</taxon>
    </lineage>
</organism>
<evidence type="ECO:0000256" key="4">
    <source>
        <dbReference type="PROSITE-ProRule" id="PRU01161"/>
    </source>
</evidence>
<dbReference type="PANTHER" id="PTHR14226">
    <property type="entry name" value="NEUROPATHY TARGET ESTERASE/SWISS CHEESE D.MELANOGASTER"/>
    <property type="match status" value="1"/>
</dbReference>
<feature type="chain" id="PRO_5045052800" evidence="5">
    <location>
        <begin position="30"/>
        <end position="754"/>
    </location>
</feature>
<feature type="short sequence motif" description="GXGXXG" evidence="4">
    <location>
        <begin position="46"/>
        <end position="51"/>
    </location>
</feature>
<feature type="signal peptide" evidence="5">
    <location>
        <begin position="1"/>
        <end position="29"/>
    </location>
</feature>
<evidence type="ECO:0000313" key="8">
    <source>
        <dbReference type="Proteomes" id="UP001431192"/>
    </source>
</evidence>
<dbReference type="Gene3D" id="2.40.160.50">
    <property type="entry name" value="membrane protein fhac: a member of the omp85/tpsb transporter family"/>
    <property type="match status" value="1"/>
</dbReference>
<dbReference type="PROSITE" id="PS51257">
    <property type="entry name" value="PROKAR_LIPOPROTEIN"/>
    <property type="match status" value="1"/>
</dbReference>
<dbReference type="InterPro" id="IPR002641">
    <property type="entry name" value="PNPLA_dom"/>
</dbReference>
<feature type="short sequence motif" description="GXSXG" evidence="4">
    <location>
        <begin position="73"/>
        <end position="77"/>
    </location>
</feature>
<feature type="active site" description="Nucleophile" evidence="4">
    <location>
        <position position="75"/>
    </location>
</feature>
<keyword evidence="3 4" id="KW-0443">Lipid metabolism</keyword>
<feature type="short sequence motif" description="DGA/G" evidence="4">
    <location>
        <begin position="221"/>
        <end position="223"/>
    </location>
</feature>
<comment type="caution">
    <text evidence="7">The sequence shown here is derived from an EMBL/GenBank/DDBJ whole genome shotgun (WGS) entry which is preliminary data.</text>
</comment>
<keyword evidence="8" id="KW-1185">Reference proteome</keyword>
<keyword evidence="1 4" id="KW-0378">Hydrolase</keyword>
<dbReference type="PROSITE" id="PS51635">
    <property type="entry name" value="PNPLA"/>
    <property type="match status" value="1"/>
</dbReference>
<dbReference type="PANTHER" id="PTHR14226:SF29">
    <property type="entry name" value="NEUROPATHY TARGET ESTERASE SWS"/>
    <property type="match status" value="1"/>
</dbReference>
<accession>A0ABT2P977</accession>
<feature type="active site" description="Proton acceptor" evidence="4">
    <location>
        <position position="221"/>
    </location>
</feature>
<protein>
    <submittedName>
        <fullName evidence="7">Patatin-like phospholipase family protein</fullName>
    </submittedName>
</protein>
<dbReference type="InterPro" id="IPR010827">
    <property type="entry name" value="BamA/TamA_POTRA"/>
</dbReference>
<evidence type="ECO:0000256" key="1">
    <source>
        <dbReference type="ARBA" id="ARBA00022801"/>
    </source>
</evidence>
<proteinExistence type="predicted"/>
<keyword evidence="2 4" id="KW-0442">Lipid degradation</keyword>
<dbReference type="SUPFAM" id="SSF52151">
    <property type="entry name" value="FabD/lysophospholipase-like"/>
    <property type="match status" value="1"/>
</dbReference>
<feature type="domain" description="PNPLA" evidence="6">
    <location>
        <begin position="42"/>
        <end position="234"/>
    </location>
</feature>
<dbReference type="Pfam" id="PF01734">
    <property type="entry name" value="Patatin"/>
    <property type="match status" value="1"/>
</dbReference>
<dbReference type="Gene3D" id="3.10.20.310">
    <property type="entry name" value="membrane protein fhac"/>
    <property type="match status" value="1"/>
</dbReference>
<evidence type="ECO:0000259" key="6">
    <source>
        <dbReference type="PROSITE" id="PS51635"/>
    </source>
</evidence>
<dbReference type="Pfam" id="PF07244">
    <property type="entry name" value="POTRA"/>
    <property type="match status" value="1"/>
</dbReference>
<dbReference type="InterPro" id="IPR050301">
    <property type="entry name" value="NTE"/>
</dbReference>
<dbReference type="EMBL" id="JAODOQ010000001">
    <property type="protein sequence ID" value="MCT8988016.1"/>
    <property type="molecule type" value="Genomic_DNA"/>
</dbReference>
<evidence type="ECO:0000256" key="2">
    <source>
        <dbReference type="ARBA" id="ARBA00022963"/>
    </source>
</evidence>
<sequence length="754" mass="83185">MQIILRFNQLSWFLLSCLCFSAVLPPAMAASKIAKERPTIGLVLSGGGAKGTAHIGVLKVLEKHRIPVDYVAGTSIGAYVAGMYALGYNAEQIEKIMLSGEWSDGYSDTIPRESLSYRDKQQRDQFNIPLTVGYNDNSLTSPSGLLRGQSMSLLLRHSTDLVEQFGDFDDLAIPYRAVATDLATSEAVVLSSGSVVQAMQASATVPGALQPAIIDGRLLVDGGIANNMPVDVVKAMGADIIIAVDIGSPLVGQDRLDSTVAVLEQLSTILTQASTARQKTLLTERDILIRPAIDVLSTTDFSIMPLALKLGEDAAKIQLEKLKSLSIKESDYLAYQAEKTQQSLQWNDPLKKPIYKIAFDNQSKVSEKLLRERLDIEKGDVLTKEDLADAINRVYALNKFERVDAEFEDVDQGRILTITTKAKSWGSNYFQAGFNWEDDFSLDSAITLGLAFTMTDLTPKGGEWRNEIELGYRKLVATEFYQPLDRDQTFYSLARLQYQMLNWDVLDQDSSYLLLENNVAQLELGLGYNYDSDGIMELGFIGENGHVKSEVNSQDSISYHSTGAYFKISYDTLNSISFPTDGNRFTFVSYLRDESYSGSSSSDNTFSDDLAWQFEADWKGALKLGNHAIVGKMEFATTENDGNFTLHVAELGGFLNLSGYRKDTLVGAHKIFSAIIYQYDLGRDVLITDLPLYLGASLEGGNVWFERSEMDLDDLIYASSLYLGTDTDWGPAALGLGVTNQGDTAFYLFLGKNF</sequence>
<name>A0ABT2P977_9GAMM</name>
<dbReference type="CDD" id="cd07205">
    <property type="entry name" value="Pat_PNPLA6_PNPLA7_NTE1_like"/>
    <property type="match status" value="1"/>
</dbReference>
<dbReference type="Gene3D" id="3.40.1090.10">
    <property type="entry name" value="Cytosolic phospholipase A2 catalytic domain"/>
    <property type="match status" value="2"/>
</dbReference>
<dbReference type="Proteomes" id="UP001431192">
    <property type="component" value="Unassembled WGS sequence"/>
</dbReference>
<evidence type="ECO:0000313" key="7">
    <source>
        <dbReference type="EMBL" id="MCT8988016.1"/>
    </source>
</evidence>
<evidence type="ECO:0000256" key="3">
    <source>
        <dbReference type="ARBA" id="ARBA00023098"/>
    </source>
</evidence>
<gene>
    <name evidence="7" type="ORF">N4T56_18020</name>
</gene>
<dbReference type="RefSeq" id="WP_261734202.1">
    <property type="nucleotide sequence ID" value="NZ_JAODOQ010000001.1"/>
</dbReference>